<organism evidence="1 2">
    <name type="scientific">Subdoligranulum variabile</name>
    <dbReference type="NCBI Taxonomy" id="214851"/>
    <lineage>
        <taxon>Bacteria</taxon>
        <taxon>Bacillati</taxon>
        <taxon>Bacillota</taxon>
        <taxon>Clostridia</taxon>
        <taxon>Eubacteriales</taxon>
        <taxon>Oscillospiraceae</taxon>
        <taxon>Subdoligranulum</taxon>
    </lineage>
</organism>
<name>A0A943D7B6_9FIRM</name>
<dbReference type="Proteomes" id="UP000759273">
    <property type="component" value="Unassembled WGS sequence"/>
</dbReference>
<evidence type="ECO:0000313" key="2">
    <source>
        <dbReference type="Proteomes" id="UP000759273"/>
    </source>
</evidence>
<evidence type="ECO:0000313" key="1">
    <source>
        <dbReference type="EMBL" id="MBS5331337.1"/>
    </source>
</evidence>
<dbReference type="AlphaFoldDB" id="A0A943D7B6"/>
<sequence length="107" mass="11736">MTQLYVLSQSGDSAVNLGRFEYVYVGDDNKIKAVCGQRVIRLGDYDSRDSAKYALSMMLYYAGKNPGAGWYQMMSSEKANEAVVLARDPAPNQFAANGKKPVRRGGS</sequence>
<comment type="caution">
    <text evidence="1">The sequence shown here is derived from an EMBL/GenBank/DDBJ whole genome shotgun (WGS) entry which is preliminary data.</text>
</comment>
<dbReference type="EMBL" id="JAGZGG010000003">
    <property type="protein sequence ID" value="MBS5331337.1"/>
    <property type="molecule type" value="Genomic_DNA"/>
</dbReference>
<accession>A0A943D7B6</accession>
<proteinExistence type="predicted"/>
<protein>
    <submittedName>
        <fullName evidence="1">Uncharacterized protein</fullName>
    </submittedName>
</protein>
<reference evidence="1" key="1">
    <citation type="submission" date="2021-02" db="EMBL/GenBank/DDBJ databases">
        <title>Infant gut strain persistence is associated with maternal origin, phylogeny, and functional potential including surface adhesion and iron acquisition.</title>
        <authorList>
            <person name="Lou Y.C."/>
        </authorList>
    </citation>
    <scope>NUCLEOTIDE SEQUENCE</scope>
    <source>
        <strain evidence="1">L3_101_000M1_dasL3_101_000M1_concoct_87</strain>
    </source>
</reference>
<gene>
    <name evidence="1" type="ORF">KHY36_02260</name>
</gene>